<proteinExistence type="predicted"/>
<dbReference type="OrthoDB" id="10412138at2759"/>
<comment type="caution">
    <text evidence="11">The sequence shown here is derived from an EMBL/GenBank/DDBJ whole genome shotgun (WGS) entry which is preliminary data.</text>
</comment>
<dbReference type="EMBL" id="CAJNOJ010000288">
    <property type="protein sequence ID" value="CAF1372307.1"/>
    <property type="molecule type" value="Genomic_DNA"/>
</dbReference>
<protein>
    <recommendedName>
        <fullName evidence="10">G-protein coupled receptors family 1 profile domain-containing protein</fullName>
    </recommendedName>
</protein>
<evidence type="ECO:0000313" key="12">
    <source>
        <dbReference type="Proteomes" id="UP000663852"/>
    </source>
</evidence>
<dbReference type="PANTHER" id="PTHR24230">
    <property type="entry name" value="G-PROTEIN COUPLED RECEPTOR"/>
    <property type="match status" value="1"/>
</dbReference>
<dbReference type="InterPro" id="IPR000276">
    <property type="entry name" value="GPCR_Rhodpsn"/>
</dbReference>
<dbReference type="GO" id="GO:0008528">
    <property type="term" value="F:G protein-coupled peptide receptor activity"/>
    <property type="evidence" value="ECO:0007669"/>
    <property type="project" value="TreeGrafter"/>
</dbReference>
<dbReference type="GO" id="GO:0007218">
    <property type="term" value="P:neuropeptide signaling pathway"/>
    <property type="evidence" value="ECO:0007669"/>
    <property type="project" value="TreeGrafter"/>
</dbReference>
<sequence>MSMSSSIPSSLSQTLSLIQQKTSFGFALLFLIFGVTGCFLNILLFSRRQFRSVSCSAYFLASSVVMFIQLSFSACTSLYASYYDFSIIYSISFCKLWFYILNSTSIMSRWILSAACLDRYALSSRNIRLRNLANVQTAHRVIFLIILIALIFPIHILVLYDIKSRNCNIFNNYIGSVYNVIVLMINTGIIPLIVMISCTLLIRKNLLEKQKRRQILENQPVHTMNHEDEVRRKRDQQALRMLFAQVIIFVVIITP</sequence>
<feature type="transmembrane region" description="Helical" evidence="9">
    <location>
        <begin position="180"/>
        <end position="202"/>
    </location>
</feature>
<feature type="domain" description="G-protein coupled receptors family 1 profile" evidence="10">
    <location>
        <begin position="37"/>
        <end position="255"/>
    </location>
</feature>
<dbReference type="PROSITE" id="PS50262">
    <property type="entry name" value="G_PROTEIN_RECEP_F1_2"/>
    <property type="match status" value="1"/>
</dbReference>
<dbReference type="Proteomes" id="UP000663852">
    <property type="component" value="Unassembled WGS sequence"/>
</dbReference>
<reference evidence="11" key="1">
    <citation type="submission" date="2021-02" db="EMBL/GenBank/DDBJ databases">
        <authorList>
            <person name="Nowell W R."/>
        </authorList>
    </citation>
    <scope>NUCLEOTIDE SEQUENCE</scope>
</reference>
<keyword evidence="8" id="KW-0807">Transducer</keyword>
<evidence type="ECO:0000256" key="6">
    <source>
        <dbReference type="ARBA" id="ARBA00023136"/>
    </source>
</evidence>
<evidence type="ECO:0000256" key="9">
    <source>
        <dbReference type="SAM" id="Phobius"/>
    </source>
</evidence>
<keyword evidence="7" id="KW-0675">Receptor</keyword>
<gene>
    <name evidence="11" type="ORF">EDS130_LOCUS34445</name>
</gene>
<dbReference type="SUPFAM" id="SSF81321">
    <property type="entry name" value="Family A G protein-coupled receptor-like"/>
    <property type="match status" value="1"/>
</dbReference>
<dbReference type="Gene3D" id="1.20.1070.10">
    <property type="entry name" value="Rhodopsin 7-helix transmembrane proteins"/>
    <property type="match status" value="1"/>
</dbReference>
<dbReference type="Pfam" id="PF00001">
    <property type="entry name" value="7tm_1"/>
    <property type="match status" value="1"/>
</dbReference>
<dbReference type="GO" id="GO:0005886">
    <property type="term" value="C:plasma membrane"/>
    <property type="evidence" value="ECO:0007669"/>
    <property type="project" value="UniProtKB-SubCell"/>
</dbReference>
<dbReference type="PANTHER" id="PTHR24230:SF75">
    <property type="entry name" value="RELAXIN FAMILY PEPTIDE RECEPTOR 3"/>
    <property type="match status" value="1"/>
</dbReference>
<feature type="transmembrane region" description="Helical" evidence="9">
    <location>
        <begin position="138"/>
        <end position="160"/>
    </location>
</feature>
<evidence type="ECO:0000256" key="1">
    <source>
        <dbReference type="ARBA" id="ARBA00004651"/>
    </source>
</evidence>
<keyword evidence="2" id="KW-1003">Cell membrane</keyword>
<evidence type="ECO:0000256" key="7">
    <source>
        <dbReference type="ARBA" id="ARBA00023170"/>
    </source>
</evidence>
<comment type="subcellular location">
    <subcellularLocation>
        <location evidence="1">Cell membrane</location>
        <topology evidence="1">Multi-pass membrane protein</topology>
    </subcellularLocation>
</comment>
<keyword evidence="6 9" id="KW-0472">Membrane</keyword>
<feature type="transmembrane region" description="Helical" evidence="9">
    <location>
        <begin position="24"/>
        <end position="45"/>
    </location>
</feature>
<feature type="transmembrane region" description="Helical" evidence="9">
    <location>
        <begin position="57"/>
        <end position="80"/>
    </location>
</feature>
<evidence type="ECO:0000256" key="3">
    <source>
        <dbReference type="ARBA" id="ARBA00022692"/>
    </source>
</evidence>
<organism evidence="11 12">
    <name type="scientific">Adineta ricciae</name>
    <name type="common">Rotifer</name>
    <dbReference type="NCBI Taxonomy" id="249248"/>
    <lineage>
        <taxon>Eukaryota</taxon>
        <taxon>Metazoa</taxon>
        <taxon>Spiralia</taxon>
        <taxon>Gnathifera</taxon>
        <taxon>Rotifera</taxon>
        <taxon>Eurotatoria</taxon>
        <taxon>Bdelloidea</taxon>
        <taxon>Adinetida</taxon>
        <taxon>Adinetidae</taxon>
        <taxon>Adineta</taxon>
    </lineage>
</organism>
<name>A0A815J5K6_ADIRI</name>
<evidence type="ECO:0000256" key="5">
    <source>
        <dbReference type="ARBA" id="ARBA00023040"/>
    </source>
</evidence>
<evidence type="ECO:0000256" key="8">
    <source>
        <dbReference type="ARBA" id="ARBA00023224"/>
    </source>
</evidence>
<accession>A0A815J5K6</accession>
<feature type="transmembrane region" description="Helical" evidence="9">
    <location>
        <begin position="96"/>
        <end position="117"/>
    </location>
</feature>
<dbReference type="AlphaFoldDB" id="A0A815J5K6"/>
<feature type="transmembrane region" description="Helical" evidence="9">
    <location>
        <begin position="238"/>
        <end position="254"/>
    </location>
</feature>
<evidence type="ECO:0000313" key="11">
    <source>
        <dbReference type="EMBL" id="CAF1372307.1"/>
    </source>
</evidence>
<dbReference type="InterPro" id="IPR017452">
    <property type="entry name" value="GPCR_Rhodpsn_7TM"/>
</dbReference>
<keyword evidence="5" id="KW-0297">G-protein coupled receptor</keyword>
<evidence type="ECO:0000259" key="10">
    <source>
        <dbReference type="PROSITE" id="PS50262"/>
    </source>
</evidence>
<evidence type="ECO:0000256" key="2">
    <source>
        <dbReference type="ARBA" id="ARBA00022475"/>
    </source>
</evidence>
<keyword evidence="3 9" id="KW-0812">Transmembrane</keyword>
<keyword evidence="4 9" id="KW-1133">Transmembrane helix</keyword>
<evidence type="ECO:0000256" key="4">
    <source>
        <dbReference type="ARBA" id="ARBA00022989"/>
    </source>
</evidence>